<evidence type="ECO:0000313" key="1">
    <source>
        <dbReference type="EMBL" id="ADG99145.1"/>
    </source>
</evidence>
<protein>
    <submittedName>
        <fullName evidence="1">Uncharacterized protein</fullName>
    </submittedName>
</protein>
<dbReference type="Proteomes" id="UP000002247">
    <property type="component" value="Chromosome"/>
</dbReference>
<accession>D6ZCV8</accession>
<sequence length="313" mass="32444">MSVWSSLGAGLALLAAGVFVSGCDRGGGAAPGVVASGSSSSAAPNADPAVAAQKAACAAFRDAVESTNTANQTFFKAVEDPLRGGVDYDKPMTDAANAAAVIFVYGADQIDGAVTPQVPKDLASKFGDFVQILHERARLYAQHAGSDKLDPNGDKYTPAANDLLKACPAGSSDAVPPKLAAVPASSPDTAKQGFCEVYSKQIQQADDAKERFAAATRGDDRRPRPQWKDPDQWLAGQAADAGIVFKYAANLIEAQLAPQLSADVADKGRTLVTAMRKLSKLYIEQAGTDERNAVFNGDYSSSADAIDAACGIQ</sequence>
<dbReference type="RefSeq" id="WP_013139594.1">
    <property type="nucleotide sequence ID" value="NC_014168.1"/>
</dbReference>
<name>D6ZCV8_SEGRD</name>
<reference evidence="1 2" key="1">
    <citation type="journal article" date="2010" name="Stand. Genomic Sci.">
        <title>Complete genome sequence of Segniliparus rotundus type strain (CDC 1076).</title>
        <authorList>
            <person name="Sikorski J."/>
            <person name="Lapidus A."/>
            <person name="Copeland A."/>
            <person name="Misra M."/>
            <person name="Glavina Del Rio T."/>
            <person name="Nolan M."/>
            <person name="Lucas S."/>
            <person name="Chen F."/>
            <person name="Tice H."/>
            <person name="Cheng J.F."/>
            <person name="Jando M."/>
            <person name="Schneider S."/>
            <person name="Bruce D."/>
            <person name="Goodwin L."/>
            <person name="Pitluck S."/>
            <person name="Liolios K."/>
            <person name="Mikhailova N."/>
            <person name="Pati A."/>
            <person name="Ivanova N."/>
            <person name="Mavromatis K."/>
            <person name="Chen A."/>
            <person name="Palaniappan K."/>
            <person name="Chertkov O."/>
            <person name="Land M."/>
            <person name="Hauser L."/>
            <person name="Chang Y.J."/>
            <person name="Jeffries C.D."/>
            <person name="Brettin T."/>
            <person name="Detter J.C."/>
            <person name="Han C."/>
            <person name="Rohde M."/>
            <person name="Goker M."/>
            <person name="Bristow J."/>
            <person name="Eisen J.A."/>
            <person name="Markowitz V."/>
            <person name="Hugenholtz P."/>
            <person name="Kyrpides N.C."/>
            <person name="Klenk H.P."/>
        </authorList>
    </citation>
    <scope>NUCLEOTIDE SEQUENCE [LARGE SCALE GENOMIC DNA]</scope>
    <source>
        <strain evidence="2">ATCC BAA-972 / CDC 1076 / CIP 108378 / DSM 44985 / JCM 13578</strain>
    </source>
</reference>
<dbReference type="KEGG" id="srt:Srot_2711"/>
<organism evidence="1 2">
    <name type="scientific">Segniliparus rotundus (strain ATCC BAA-972 / CDC 1076 / CIP 108378 / DSM 44985 / JCM 13578)</name>
    <dbReference type="NCBI Taxonomy" id="640132"/>
    <lineage>
        <taxon>Bacteria</taxon>
        <taxon>Bacillati</taxon>
        <taxon>Actinomycetota</taxon>
        <taxon>Actinomycetes</taxon>
        <taxon>Mycobacteriales</taxon>
        <taxon>Segniliparaceae</taxon>
        <taxon>Segniliparus</taxon>
    </lineage>
</organism>
<gene>
    <name evidence="1" type="ordered locus">Srot_2711</name>
</gene>
<dbReference type="HOGENOM" id="CLU_966097_0_0_11"/>
<proteinExistence type="predicted"/>
<dbReference type="AlphaFoldDB" id="D6ZCV8"/>
<keyword evidence="2" id="KW-1185">Reference proteome</keyword>
<dbReference type="EMBL" id="CP001958">
    <property type="protein sequence ID" value="ADG99145.1"/>
    <property type="molecule type" value="Genomic_DNA"/>
</dbReference>
<evidence type="ECO:0000313" key="2">
    <source>
        <dbReference type="Proteomes" id="UP000002247"/>
    </source>
</evidence>